<reference evidence="6" key="2">
    <citation type="submission" date="2020-02" db="EMBL/GenBank/DDBJ databases">
        <authorList>
            <person name="Gilchrist C.L.M."/>
            <person name="Chooi Y.-H."/>
        </authorList>
    </citation>
    <scope>NUCLEOTIDE SEQUENCE</scope>
    <source>
        <strain evidence="6">MST-FP2251</strain>
    </source>
</reference>
<evidence type="ECO:0000256" key="4">
    <source>
        <dbReference type="SAM" id="MobiDB-lite"/>
    </source>
</evidence>
<reference evidence="6" key="1">
    <citation type="journal article" date="2019" name="Beilstein J. Org. Chem.">
        <title>Nanangenines: drimane sesquiterpenoids as the dominant metabolite cohort of a novel Australian fungus, Aspergillus nanangensis.</title>
        <authorList>
            <person name="Lacey H.J."/>
            <person name="Gilchrist C.L.M."/>
            <person name="Crombie A."/>
            <person name="Kalaitzis J.A."/>
            <person name="Vuong D."/>
            <person name="Rutledge P.J."/>
            <person name="Turner P."/>
            <person name="Pitt J.I."/>
            <person name="Lacey E."/>
            <person name="Chooi Y.H."/>
            <person name="Piggott A.M."/>
        </authorList>
    </citation>
    <scope>NUCLEOTIDE SEQUENCE</scope>
    <source>
        <strain evidence="6">MST-FP2251</strain>
    </source>
</reference>
<evidence type="ECO:0000259" key="5">
    <source>
        <dbReference type="Pfam" id="PF04082"/>
    </source>
</evidence>
<dbReference type="GO" id="GO:0003677">
    <property type="term" value="F:DNA binding"/>
    <property type="evidence" value="ECO:0007669"/>
    <property type="project" value="InterPro"/>
</dbReference>
<proteinExistence type="predicted"/>
<feature type="region of interest" description="Disordered" evidence="4">
    <location>
        <begin position="98"/>
        <end position="122"/>
    </location>
</feature>
<gene>
    <name evidence="6" type="ORF">FE257_009118</name>
</gene>
<evidence type="ECO:0000256" key="1">
    <source>
        <dbReference type="ARBA" id="ARBA00023015"/>
    </source>
</evidence>
<dbReference type="GO" id="GO:0006351">
    <property type="term" value="P:DNA-templated transcription"/>
    <property type="evidence" value="ECO:0007669"/>
    <property type="project" value="InterPro"/>
</dbReference>
<dbReference type="CDD" id="cd12148">
    <property type="entry name" value="fungal_TF_MHR"/>
    <property type="match status" value="1"/>
</dbReference>
<evidence type="ECO:0000256" key="2">
    <source>
        <dbReference type="ARBA" id="ARBA00023163"/>
    </source>
</evidence>
<sequence>MSGDESPDYRKRKRTSHACDPCRHRKTTPLIADRLTAELDVTGEHPVQHAPASAANAHMAPKQFRSKSKSDLILDVTLRSESLLHDLAAQVARLSERVDKASPSNGESPVVTTLSPSTLHRPASPTHLISNATLAAFHASTTECILAWPHFKEFHALREDHGFSVFALETNRAPFMPRPSTVHPYASKGEIETIIHSFQRSINYWYPTMSLAVVEDLQRQATAGTYDESTKSCLALLTIALGCASDLVGSFSLDESAEPVELEHRTQRRAMGELHFDCAFKKVYLAQAHCTTEAVQCLFFTALYFAFLQRPLQAWSFINATASKCRLLLSYALQHSPEEQECLRRIFWSCYILESDYLAELSALPQSGIADIESSVLLPGEYRTHALQTDEEQSSLYFMACISMRRLLNRAHDLLYARDTGAAFDRHQFPSVVAELAHQLEEWKDLLPPPFQFAVDLYPAKTTCGAFLRQRYLTCKSVIYRPYLTWVLSSTATGEHFSGIVQEGCKTCLHACWMHAQNLRSFSHTVMIDTWICALSMASVMLITLAASRLTTLRECLSPEVLDMGPHITSLLTEWMHIPGQEVSPSVLQSVKLIGDVSVTLRAVSGPDRRGSAGIIA</sequence>
<organism evidence="6 7">
    <name type="scientific">Aspergillus nanangensis</name>
    <dbReference type="NCBI Taxonomy" id="2582783"/>
    <lineage>
        <taxon>Eukaryota</taxon>
        <taxon>Fungi</taxon>
        <taxon>Dikarya</taxon>
        <taxon>Ascomycota</taxon>
        <taxon>Pezizomycotina</taxon>
        <taxon>Eurotiomycetes</taxon>
        <taxon>Eurotiomycetidae</taxon>
        <taxon>Eurotiales</taxon>
        <taxon>Aspergillaceae</taxon>
        <taxon>Aspergillus</taxon>
        <taxon>Aspergillus subgen. Circumdati</taxon>
    </lineage>
</organism>
<dbReference type="Proteomes" id="UP001194746">
    <property type="component" value="Unassembled WGS sequence"/>
</dbReference>
<keyword evidence="1" id="KW-0805">Transcription regulation</keyword>
<feature type="domain" description="Xylanolytic transcriptional activator regulatory" evidence="5">
    <location>
        <begin position="206"/>
        <end position="445"/>
    </location>
</feature>
<dbReference type="EMBL" id="VCAU01000005">
    <property type="protein sequence ID" value="KAF9894145.1"/>
    <property type="molecule type" value="Genomic_DNA"/>
</dbReference>
<feature type="compositionally biased region" description="Polar residues" evidence="4">
    <location>
        <begin position="102"/>
        <end position="118"/>
    </location>
</feature>
<evidence type="ECO:0000313" key="6">
    <source>
        <dbReference type="EMBL" id="KAF9894145.1"/>
    </source>
</evidence>
<keyword evidence="7" id="KW-1185">Reference proteome</keyword>
<evidence type="ECO:0000256" key="3">
    <source>
        <dbReference type="ARBA" id="ARBA00023242"/>
    </source>
</evidence>
<feature type="region of interest" description="Disordered" evidence="4">
    <location>
        <begin position="1"/>
        <end position="21"/>
    </location>
</feature>
<keyword evidence="2" id="KW-0804">Transcription</keyword>
<keyword evidence="3" id="KW-0539">Nucleus</keyword>
<comment type="caution">
    <text evidence="6">The sequence shown here is derived from an EMBL/GenBank/DDBJ whole genome shotgun (WGS) entry which is preliminary data.</text>
</comment>
<name>A0AAD4GYV9_ASPNN</name>
<dbReference type="InterPro" id="IPR053181">
    <property type="entry name" value="EcdB-like_regulator"/>
</dbReference>
<dbReference type="PANTHER" id="PTHR47785">
    <property type="entry name" value="ZN(II)2CYS6 TRANSCRIPTION FACTOR (EUROFUNG)-RELATED-RELATED"/>
    <property type="match status" value="1"/>
</dbReference>
<evidence type="ECO:0000313" key="7">
    <source>
        <dbReference type="Proteomes" id="UP001194746"/>
    </source>
</evidence>
<dbReference type="PANTHER" id="PTHR47785:SF1">
    <property type="entry name" value="TRANSCRIPTION FACTOR, PUTATIVE (AFU_ORTHOLOGUE AFUA_5G14530)-RELATED"/>
    <property type="match status" value="1"/>
</dbReference>
<accession>A0AAD4GYV9</accession>
<dbReference type="Pfam" id="PF04082">
    <property type="entry name" value="Fungal_trans"/>
    <property type="match status" value="1"/>
</dbReference>
<dbReference type="InterPro" id="IPR007219">
    <property type="entry name" value="XnlR_reg_dom"/>
</dbReference>
<dbReference type="AlphaFoldDB" id="A0AAD4GYV9"/>
<protein>
    <recommendedName>
        <fullName evidence="5">Xylanolytic transcriptional activator regulatory domain-containing protein</fullName>
    </recommendedName>
</protein>
<dbReference type="GO" id="GO:0008270">
    <property type="term" value="F:zinc ion binding"/>
    <property type="evidence" value="ECO:0007669"/>
    <property type="project" value="InterPro"/>
</dbReference>